<dbReference type="GO" id="GO:0042956">
    <property type="term" value="P:maltodextrin transmembrane transport"/>
    <property type="evidence" value="ECO:0007669"/>
    <property type="project" value="TreeGrafter"/>
</dbReference>
<dbReference type="GO" id="GO:0055052">
    <property type="term" value="C:ATP-binding cassette (ABC) transporter complex, substrate-binding subunit-containing"/>
    <property type="evidence" value="ECO:0007669"/>
    <property type="project" value="TreeGrafter"/>
</dbReference>
<evidence type="ECO:0000256" key="5">
    <source>
        <dbReference type="RuleBase" id="RU365005"/>
    </source>
</evidence>
<sequence length="425" mass="45891">MKTYKKYASLLTGAALSLSLAACGPQESSGGNEGSEGEAGSKELIVWEDIEKSAGIEDAVAQFEEEHDVSIKVIEKPYAQQIEDLRLDGPAGTGPDVLTMASDQIGTAVTEGLIKELAAGEDIQSTYTDISMQSQMVDGKVYGLPKAVETSMLYYNKELVSEEELPQTLDEWYEYSKEVTDGKQFGFLALFDQIYYAQSVMGGYGGYIFSSDENGSYDTSDIGLNNAGAVEGAEYIQKFYEEGLFPAGIIGEQGINVLESLFTEGKAAAIISGPWNLDPFTKAGIDYGVVKLPELSNGENMSAFIGVKSYNVSTYTKNAELAEELVEFLANEENSKTRYELTKEVPAVEALANDPIVTESESAQAVAQQSEFSELMPNVPQMNEVWTPADAALQTIATGKAEPKEALDQAVETIKGQIDAKHSSN</sequence>
<dbReference type="EMBL" id="MWSK01000004">
    <property type="protein sequence ID" value="OXS77822.1"/>
    <property type="molecule type" value="Genomic_DNA"/>
</dbReference>
<dbReference type="Pfam" id="PF13416">
    <property type="entry name" value="SBP_bac_8"/>
    <property type="match status" value="1"/>
</dbReference>
<dbReference type="OrthoDB" id="9766758at2"/>
<keyword evidence="5" id="KW-0449">Lipoprotein</keyword>
<evidence type="ECO:0000256" key="3">
    <source>
        <dbReference type="ARBA" id="ARBA00022597"/>
    </source>
</evidence>
<dbReference type="AlphaFoldDB" id="A0A1N6W202"/>
<reference evidence="7 8" key="1">
    <citation type="submission" date="2017-01" db="EMBL/GenBank/DDBJ databases">
        <authorList>
            <person name="Mah S.A."/>
            <person name="Swanson W.J."/>
            <person name="Moy G.W."/>
            <person name="Vacquier V.D."/>
        </authorList>
    </citation>
    <scope>NUCLEOTIDE SEQUENCE [LARGE SCALE GENOMIC DNA]</scope>
    <source>
        <strain evidence="7 8">NIO-1016</strain>
    </source>
</reference>
<protein>
    <recommendedName>
        <fullName evidence="5">Maltodextrin-binding protein</fullName>
    </recommendedName>
</protein>
<dbReference type="PANTHER" id="PTHR30061:SF50">
    <property type="entry name" value="MALTOSE_MALTODEXTRIN-BINDING PERIPLASMIC PROTEIN"/>
    <property type="match status" value="1"/>
</dbReference>
<dbReference type="Gene3D" id="3.40.190.10">
    <property type="entry name" value="Periplasmic binding protein-like II"/>
    <property type="match status" value="2"/>
</dbReference>
<dbReference type="STRING" id="1017273.SAMN05443094_10442"/>
<gene>
    <name evidence="6" type="ORF">B1B05_09450</name>
    <name evidence="7" type="ORF">SAMN05443094_10442</name>
</gene>
<dbReference type="EMBL" id="FTLX01000004">
    <property type="protein sequence ID" value="SIQ83936.1"/>
    <property type="molecule type" value="Genomic_DNA"/>
</dbReference>
<keyword evidence="4 5" id="KW-0732">Signal</keyword>
<dbReference type="Proteomes" id="UP000215545">
    <property type="component" value="Unassembled WGS sequence"/>
</dbReference>
<evidence type="ECO:0000313" key="8">
    <source>
        <dbReference type="Proteomes" id="UP000186385"/>
    </source>
</evidence>
<reference evidence="9" key="2">
    <citation type="submission" date="2017-03" db="EMBL/GenBank/DDBJ databases">
        <title>Bacillus sp. V-88(T) DSM27956, whole genome shotgun sequencing project.</title>
        <authorList>
            <person name="Dastager S.G."/>
            <person name="Neurgaonkar P.S."/>
            <person name="Dharne M.S."/>
        </authorList>
    </citation>
    <scope>NUCLEOTIDE SEQUENCE [LARGE SCALE GENOMIC DNA]</scope>
    <source>
        <strain evidence="9">DSM 25145</strain>
    </source>
</reference>
<evidence type="ECO:0000256" key="1">
    <source>
        <dbReference type="ARBA" id="ARBA00008520"/>
    </source>
</evidence>
<dbReference type="InterPro" id="IPR006060">
    <property type="entry name" value="Maltose/Cyclodextrin-bd"/>
</dbReference>
<dbReference type="GO" id="GO:1901982">
    <property type="term" value="F:maltose binding"/>
    <property type="evidence" value="ECO:0007669"/>
    <property type="project" value="TreeGrafter"/>
</dbReference>
<comment type="similarity">
    <text evidence="1 5">Belongs to the bacterial solute-binding protein 1 family.</text>
</comment>
<keyword evidence="5" id="KW-0472">Membrane</keyword>
<feature type="chain" id="PRO_5039746543" description="Maltodextrin-binding protein" evidence="5">
    <location>
        <begin position="22"/>
        <end position="425"/>
    </location>
</feature>
<dbReference type="PRINTS" id="PR00181">
    <property type="entry name" value="MALTOSEBP"/>
</dbReference>
<organism evidence="7 8">
    <name type="scientific">Domibacillus enclensis</name>
    <dbReference type="NCBI Taxonomy" id="1017273"/>
    <lineage>
        <taxon>Bacteria</taxon>
        <taxon>Bacillati</taxon>
        <taxon>Bacillota</taxon>
        <taxon>Bacilli</taxon>
        <taxon>Bacillales</taxon>
        <taxon>Bacillaceae</taxon>
        <taxon>Domibacillus</taxon>
    </lineage>
</organism>
<keyword evidence="5" id="KW-1003">Cell membrane</keyword>
<dbReference type="GO" id="GO:0015144">
    <property type="term" value="F:carbohydrate transmembrane transporter activity"/>
    <property type="evidence" value="ECO:0007669"/>
    <property type="project" value="InterPro"/>
</dbReference>
<dbReference type="PROSITE" id="PS51257">
    <property type="entry name" value="PROKAR_LIPOPROTEIN"/>
    <property type="match status" value="1"/>
</dbReference>
<evidence type="ECO:0000313" key="7">
    <source>
        <dbReference type="EMBL" id="SIQ83936.1"/>
    </source>
</evidence>
<evidence type="ECO:0000313" key="6">
    <source>
        <dbReference type="EMBL" id="OXS77822.1"/>
    </source>
</evidence>
<evidence type="ECO:0000313" key="9">
    <source>
        <dbReference type="Proteomes" id="UP000215545"/>
    </source>
</evidence>
<keyword evidence="2 5" id="KW-0813">Transport</keyword>
<comment type="subcellular location">
    <subcellularLocation>
        <location evidence="5">Cell membrane</location>
        <topology evidence="5">Lipid-anchor</topology>
    </subcellularLocation>
</comment>
<dbReference type="InterPro" id="IPR006059">
    <property type="entry name" value="SBP"/>
</dbReference>
<accession>A0A1N6W202</accession>
<dbReference type="Proteomes" id="UP000186385">
    <property type="component" value="Unassembled WGS sequence"/>
</dbReference>
<feature type="signal peptide" evidence="5">
    <location>
        <begin position="1"/>
        <end position="21"/>
    </location>
</feature>
<dbReference type="RefSeq" id="WP_045849113.1">
    <property type="nucleotide sequence ID" value="NZ_FTLX01000004.1"/>
</dbReference>
<evidence type="ECO:0000256" key="4">
    <source>
        <dbReference type="ARBA" id="ARBA00022729"/>
    </source>
</evidence>
<proteinExistence type="inferred from homology"/>
<dbReference type="GO" id="GO:0015768">
    <property type="term" value="P:maltose transport"/>
    <property type="evidence" value="ECO:0007669"/>
    <property type="project" value="TreeGrafter"/>
</dbReference>
<keyword evidence="3 5" id="KW-0762">Sugar transport</keyword>
<keyword evidence="9" id="KW-1185">Reference proteome</keyword>
<dbReference type="PANTHER" id="PTHR30061">
    <property type="entry name" value="MALTOSE-BINDING PERIPLASMIC PROTEIN"/>
    <property type="match status" value="1"/>
</dbReference>
<evidence type="ECO:0000256" key="2">
    <source>
        <dbReference type="ARBA" id="ARBA00022448"/>
    </source>
</evidence>
<dbReference type="SUPFAM" id="SSF53850">
    <property type="entry name" value="Periplasmic binding protein-like II"/>
    <property type="match status" value="1"/>
</dbReference>
<name>A0A1N6W202_9BACI</name>
<reference evidence="6" key="3">
    <citation type="submission" date="2017-03" db="EMBL/GenBank/DDBJ databases">
        <authorList>
            <person name="Dastager S.G."/>
            <person name="Neurgaonkar P.S."/>
            <person name="Dharne M.S."/>
        </authorList>
    </citation>
    <scope>NUCLEOTIDE SEQUENCE</scope>
    <source>
        <strain evidence="6">DSM 25145</strain>
    </source>
</reference>